<keyword evidence="7" id="KW-1185">Reference proteome</keyword>
<gene>
    <name evidence="6" type="ORF">ACFSUD_00035</name>
</gene>
<dbReference type="InterPro" id="IPR005000">
    <property type="entry name" value="Aldolase/citrate-lyase_domain"/>
</dbReference>
<evidence type="ECO:0000256" key="1">
    <source>
        <dbReference type="ARBA" id="ARBA00001946"/>
    </source>
</evidence>
<evidence type="ECO:0000313" key="6">
    <source>
        <dbReference type="EMBL" id="MFD2737947.1"/>
    </source>
</evidence>
<protein>
    <submittedName>
        <fullName evidence="6">HpcH/HpaI aldolase/citrate lyase family protein</fullName>
    </submittedName>
</protein>
<dbReference type="InterPro" id="IPR011206">
    <property type="entry name" value="Citrate_lyase_beta/mcl1/mcl2"/>
</dbReference>
<dbReference type="RefSeq" id="WP_386370094.1">
    <property type="nucleotide sequence ID" value="NZ_JBHUMP010000001.1"/>
</dbReference>
<dbReference type="InterPro" id="IPR040442">
    <property type="entry name" value="Pyrv_kinase-like_dom_sf"/>
</dbReference>
<name>A0ABW5TXJ9_9RHOB</name>
<dbReference type="PIRSF" id="PIRSF015582">
    <property type="entry name" value="Cit_lyase_B"/>
    <property type="match status" value="1"/>
</dbReference>
<organism evidence="6 7">
    <name type="scientific">Sulfitobacter aestuarii</name>
    <dbReference type="NCBI Taxonomy" id="2161676"/>
    <lineage>
        <taxon>Bacteria</taxon>
        <taxon>Pseudomonadati</taxon>
        <taxon>Pseudomonadota</taxon>
        <taxon>Alphaproteobacteria</taxon>
        <taxon>Rhodobacterales</taxon>
        <taxon>Roseobacteraceae</taxon>
        <taxon>Sulfitobacter</taxon>
    </lineage>
</organism>
<dbReference type="Pfam" id="PF03328">
    <property type="entry name" value="HpcH_HpaI"/>
    <property type="match status" value="1"/>
</dbReference>
<evidence type="ECO:0000256" key="2">
    <source>
        <dbReference type="ARBA" id="ARBA00005568"/>
    </source>
</evidence>
<dbReference type="PANTHER" id="PTHR32308">
    <property type="entry name" value="LYASE BETA SUBUNIT, PUTATIVE (AFU_ORTHOLOGUE AFUA_4G13030)-RELATED"/>
    <property type="match status" value="1"/>
</dbReference>
<keyword evidence="4" id="KW-0460">Magnesium</keyword>
<comment type="cofactor">
    <cofactor evidence="1">
        <name>Mg(2+)</name>
        <dbReference type="ChEBI" id="CHEBI:18420"/>
    </cofactor>
</comment>
<reference evidence="7" key="1">
    <citation type="journal article" date="2019" name="Int. J. Syst. Evol. Microbiol.">
        <title>The Global Catalogue of Microorganisms (GCM) 10K type strain sequencing project: providing services to taxonomists for standard genome sequencing and annotation.</title>
        <authorList>
            <consortium name="The Broad Institute Genomics Platform"/>
            <consortium name="The Broad Institute Genome Sequencing Center for Infectious Disease"/>
            <person name="Wu L."/>
            <person name="Ma J."/>
        </authorList>
    </citation>
    <scope>NUCLEOTIDE SEQUENCE [LARGE SCALE GENOMIC DNA]</scope>
    <source>
        <strain evidence="7">TISTR 2562</strain>
    </source>
</reference>
<dbReference type="InterPro" id="IPR015813">
    <property type="entry name" value="Pyrv/PenolPyrv_kinase-like_dom"/>
</dbReference>
<dbReference type="GO" id="GO:0016829">
    <property type="term" value="F:lyase activity"/>
    <property type="evidence" value="ECO:0007669"/>
    <property type="project" value="UniProtKB-KW"/>
</dbReference>
<dbReference type="Gene3D" id="3.20.20.60">
    <property type="entry name" value="Phosphoenolpyruvate-binding domains"/>
    <property type="match status" value="1"/>
</dbReference>
<keyword evidence="3" id="KW-0479">Metal-binding</keyword>
<accession>A0ABW5TXJ9</accession>
<dbReference type="PANTHER" id="PTHR32308:SF10">
    <property type="entry name" value="CITRATE LYASE SUBUNIT BETA"/>
    <property type="match status" value="1"/>
</dbReference>
<comment type="similarity">
    <text evidence="2">Belongs to the HpcH/HpaI aldolase family.</text>
</comment>
<evidence type="ECO:0000313" key="7">
    <source>
        <dbReference type="Proteomes" id="UP001597474"/>
    </source>
</evidence>
<keyword evidence="6" id="KW-0456">Lyase</keyword>
<evidence type="ECO:0000256" key="4">
    <source>
        <dbReference type="ARBA" id="ARBA00022842"/>
    </source>
</evidence>
<dbReference type="Proteomes" id="UP001597474">
    <property type="component" value="Unassembled WGS sequence"/>
</dbReference>
<evidence type="ECO:0000259" key="5">
    <source>
        <dbReference type="Pfam" id="PF03328"/>
    </source>
</evidence>
<dbReference type="SUPFAM" id="SSF51621">
    <property type="entry name" value="Phosphoenolpyruvate/pyruvate domain"/>
    <property type="match status" value="1"/>
</dbReference>
<dbReference type="EMBL" id="JBHUMP010000001">
    <property type="protein sequence ID" value="MFD2737947.1"/>
    <property type="molecule type" value="Genomic_DNA"/>
</dbReference>
<comment type="caution">
    <text evidence="6">The sequence shown here is derived from an EMBL/GenBank/DDBJ whole genome shotgun (WGS) entry which is preliminary data.</text>
</comment>
<sequence>MSFHPVDQAPARLNRSELAVPGSQPQMFEKAAESDVDVIFLDLEDAVAPDEKPQARKNIIKALNEIDWGNKSMSIRINGLDTHYMYRDVVDIVEQAGERLDLIMIPKVGTAADVYAIDMMVTQIEDAMGWRKRIGFEHIIETALGMQNVHEIAAASKRNESLHFGVADYAASTRARTTVIGGVNENYSVLTDPDGSGNRETHWGDMWHYAISRMVVAARANGLRPIDGPFGDFSDPEGYKAAAYRAAVIGCEGKWAIHPSQIALANEVMSPSEEEVTRAQRILKAMAEAEAAGKGAVSLDGRLIDYASIRQAEVLVEKAKQIAGE</sequence>
<feature type="domain" description="HpcH/HpaI aldolase/citrate lyase" evidence="5">
    <location>
        <begin position="16"/>
        <end position="259"/>
    </location>
</feature>
<proteinExistence type="inferred from homology"/>
<evidence type="ECO:0000256" key="3">
    <source>
        <dbReference type="ARBA" id="ARBA00022723"/>
    </source>
</evidence>